<evidence type="ECO:0000256" key="3">
    <source>
        <dbReference type="ARBA" id="ARBA00022705"/>
    </source>
</evidence>
<dbReference type="Pfam" id="PF00308">
    <property type="entry name" value="Bac_DnaA"/>
    <property type="match status" value="1"/>
</dbReference>
<feature type="domain" description="Chromosomal replication initiator DnaA C-terminal" evidence="13">
    <location>
        <begin position="360"/>
        <end position="429"/>
    </location>
</feature>
<dbReference type="Gene3D" id="3.40.50.300">
    <property type="entry name" value="P-loop containing nucleotide triphosphate hydrolases"/>
    <property type="match status" value="1"/>
</dbReference>
<evidence type="ECO:0000256" key="8">
    <source>
        <dbReference type="HAMAP-Rule" id="MF_00377"/>
    </source>
</evidence>
<feature type="region of interest" description="Domain III, AAA+ region" evidence="8">
    <location>
        <begin position="117"/>
        <end position="333"/>
    </location>
</feature>
<organism evidence="14 15">
    <name type="scientific">Candidatus Staskawiczbacteria bacterium RIFCSPHIGHO2_02_FULL_34_10</name>
    <dbReference type="NCBI Taxonomy" id="1802205"/>
    <lineage>
        <taxon>Bacteria</taxon>
        <taxon>Candidatus Staskawicziibacteriota</taxon>
    </lineage>
</organism>
<dbReference type="InterPro" id="IPR018312">
    <property type="entry name" value="Chromosome_initiator_DnaA_CS"/>
</dbReference>
<keyword evidence="7 8" id="KW-0238">DNA-binding</keyword>
<dbReference type="InterPro" id="IPR027417">
    <property type="entry name" value="P-loop_NTPase"/>
</dbReference>
<dbReference type="InterPro" id="IPR010921">
    <property type="entry name" value="Trp_repressor/repl_initiator"/>
</dbReference>
<keyword evidence="6 8" id="KW-0446">Lipid-binding</keyword>
<dbReference type="InterPro" id="IPR038454">
    <property type="entry name" value="DnaA_N_sf"/>
</dbReference>
<dbReference type="GO" id="GO:0005737">
    <property type="term" value="C:cytoplasm"/>
    <property type="evidence" value="ECO:0007669"/>
    <property type="project" value="UniProtKB-SubCell"/>
</dbReference>
<dbReference type="SUPFAM" id="SSF52540">
    <property type="entry name" value="P-loop containing nucleoside triphosphate hydrolases"/>
    <property type="match status" value="1"/>
</dbReference>
<dbReference type="Pfam" id="PF11638">
    <property type="entry name" value="DnaA_N"/>
    <property type="match status" value="1"/>
</dbReference>
<feature type="binding site" evidence="8">
    <location>
        <position position="161"/>
    </location>
    <ligand>
        <name>ATP</name>
        <dbReference type="ChEBI" id="CHEBI:30616"/>
    </ligand>
</feature>
<evidence type="ECO:0000256" key="7">
    <source>
        <dbReference type="ARBA" id="ARBA00023125"/>
    </source>
</evidence>
<evidence type="ECO:0000259" key="13">
    <source>
        <dbReference type="SMART" id="SM00760"/>
    </source>
</evidence>
<proteinExistence type="inferred from homology"/>
<keyword evidence="2 8" id="KW-0963">Cytoplasm</keyword>
<comment type="caution">
    <text evidence="14">The sequence shown here is derived from an EMBL/GenBank/DDBJ whole genome shotgun (WGS) entry which is preliminary data.</text>
</comment>
<sequence>MENSELWQSVLAQMQLHISKANFATWFQNTSIVSKESEKIIISVPNAFSKEWLSNKYYKLMLKTMRDIDHTIKELEFTINPQSLKKNIIDRKTETENEKIDIEQLKFDEFKVNRETNLNPRYTFENFVVGSFNDLAYAASLAVSESPGQAYNPLFIYGGVGLGKTHLMQAIGNKITNDSKKKKVKYTTSEKLVSSIISAIRSNTMESFKASLAPIDVLIVDDVQFISGKIKTQEEFFHVFNSLYEKNKQIILSSDRPPNAIPELEERLRSRFEGGMIADVNLPDYETRLVILKTKLQEKNLKLPEDVLEYIASNVKKNIRELEGALNSLLIYCKVNNTPTVEITKKLLKGFVFSPFDIANYKKIIETVAKFYNLEEKNLFDQTRRKEIVKPRQIAMYLLRKELKYSFPTIARKFGGKDHTTVIYAYKKILKESEENNKLTEELSLIKQRIYSG</sequence>
<dbReference type="AlphaFoldDB" id="A0A1G2HY91"/>
<comment type="function">
    <text evidence="8 10">Plays an essential role in the initiation and regulation of chromosomal replication. ATP-DnaA binds to the origin of replication (oriC) to initiate formation of the DNA replication initiation complex once per cell cycle. Binds the DnaA box (a 9 base pair repeat at the origin) and separates the double-stranded (ds)DNA. Forms a right-handed helical filament on oriC DNA; dsDNA binds to the exterior of the filament while single-stranded (ss)DNA is stabiized in the filament's interior. The ATP-DnaA-oriC complex binds and stabilizes one strand of the AT-rich DNA unwinding element (DUE), permitting loading of DNA polymerase. After initiation quickly degrades to an ADP-DnaA complex that is not apt for DNA replication. Binds acidic phospholipids.</text>
</comment>
<dbReference type="CDD" id="cd06571">
    <property type="entry name" value="Bac_DnaA_C"/>
    <property type="match status" value="1"/>
</dbReference>
<dbReference type="GO" id="GO:0005524">
    <property type="term" value="F:ATP binding"/>
    <property type="evidence" value="ECO:0007669"/>
    <property type="project" value="UniProtKB-UniRule"/>
</dbReference>
<dbReference type="SUPFAM" id="SSF48295">
    <property type="entry name" value="TrpR-like"/>
    <property type="match status" value="1"/>
</dbReference>
<dbReference type="Gene3D" id="3.30.300.180">
    <property type="match status" value="1"/>
</dbReference>
<feature type="domain" description="AAA+ ATPase" evidence="12">
    <location>
        <begin position="150"/>
        <end position="282"/>
    </location>
</feature>
<dbReference type="InterPro" id="IPR020591">
    <property type="entry name" value="Chromosome_initiator_DnaA-like"/>
</dbReference>
<feature type="binding site" evidence="8">
    <location>
        <position position="165"/>
    </location>
    <ligand>
        <name>ATP</name>
        <dbReference type="ChEBI" id="CHEBI:30616"/>
    </ligand>
</feature>
<dbReference type="GO" id="GO:0005886">
    <property type="term" value="C:plasma membrane"/>
    <property type="evidence" value="ECO:0007669"/>
    <property type="project" value="TreeGrafter"/>
</dbReference>
<dbReference type="InterPro" id="IPR024633">
    <property type="entry name" value="DnaA_N_dom"/>
</dbReference>
<feature type="binding site" evidence="8">
    <location>
        <position position="164"/>
    </location>
    <ligand>
        <name>ATP</name>
        <dbReference type="ChEBI" id="CHEBI:30616"/>
    </ligand>
</feature>
<keyword evidence="5 8" id="KW-0067">ATP-binding</keyword>
<dbReference type="HAMAP" id="MF_00377">
    <property type="entry name" value="DnaA_bact"/>
    <property type="match status" value="1"/>
</dbReference>
<dbReference type="PANTHER" id="PTHR30050">
    <property type="entry name" value="CHROMOSOMAL REPLICATION INITIATOR PROTEIN DNAA"/>
    <property type="match status" value="1"/>
</dbReference>
<reference evidence="14 15" key="1">
    <citation type="journal article" date="2016" name="Nat. Commun.">
        <title>Thousands of microbial genomes shed light on interconnected biogeochemical processes in an aquifer system.</title>
        <authorList>
            <person name="Anantharaman K."/>
            <person name="Brown C.T."/>
            <person name="Hug L.A."/>
            <person name="Sharon I."/>
            <person name="Castelle C.J."/>
            <person name="Probst A.J."/>
            <person name="Thomas B.C."/>
            <person name="Singh A."/>
            <person name="Wilkins M.J."/>
            <person name="Karaoz U."/>
            <person name="Brodie E.L."/>
            <person name="Williams K.H."/>
            <person name="Hubbard S.S."/>
            <person name="Banfield J.F."/>
        </authorList>
    </citation>
    <scope>NUCLEOTIDE SEQUENCE [LARGE SCALE GENOMIC DNA]</scope>
</reference>
<evidence type="ECO:0000256" key="2">
    <source>
        <dbReference type="ARBA" id="ARBA00022490"/>
    </source>
</evidence>
<keyword evidence="3 8" id="KW-0235">DNA replication</keyword>
<evidence type="ECO:0000256" key="6">
    <source>
        <dbReference type="ARBA" id="ARBA00023121"/>
    </source>
</evidence>
<accession>A0A1G2HY91</accession>
<dbReference type="EMBL" id="MHOR01000007">
    <property type="protein sequence ID" value="OGZ67512.1"/>
    <property type="molecule type" value="Genomic_DNA"/>
</dbReference>
<dbReference type="SMART" id="SM00760">
    <property type="entry name" value="Bac_DnaA_C"/>
    <property type="match status" value="1"/>
</dbReference>
<feature type="region of interest" description="Domain I, interacts with DnaA modulators" evidence="8">
    <location>
        <begin position="1"/>
        <end position="81"/>
    </location>
</feature>
<dbReference type="InterPro" id="IPR001957">
    <property type="entry name" value="Chromosome_initiator_DnaA"/>
</dbReference>
<evidence type="ECO:0000313" key="14">
    <source>
        <dbReference type="EMBL" id="OGZ67512.1"/>
    </source>
</evidence>
<dbReference type="GO" id="GO:0006270">
    <property type="term" value="P:DNA replication initiation"/>
    <property type="evidence" value="ECO:0007669"/>
    <property type="project" value="UniProtKB-UniRule"/>
</dbReference>
<evidence type="ECO:0000256" key="1">
    <source>
        <dbReference type="ARBA" id="ARBA00006583"/>
    </source>
</evidence>
<dbReference type="InterPro" id="IPR003593">
    <property type="entry name" value="AAA+_ATPase"/>
</dbReference>
<comment type="caution">
    <text evidence="8">Lacks conserved residue(s) required for the propagation of feature annotation.</text>
</comment>
<dbReference type="InterPro" id="IPR013317">
    <property type="entry name" value="DnaA_dom"/>
</dbReference>
<dbReference type="FunFam" id="3.40.50.300:FF:000668">
    <property type="entry name" value="Chromosomal replication initiator protein DnaA"/>
    <property type="match status" value="1"/>
</dbReference>
<evidence type="ECO:0000256" key="10">
    <source>
        <dbReference type="RuleBase" id="RU000577"/>
    </source>
</evidence>
<dbReference type="SMART" id="SM00382">
    <property type="entry name" value="AAA"/>
    <property type="match status" value="1"/>
</dbReference>
<dbReference type="GO" id="GO:0008289">
    <property type="term" value="F:lipid binding"/>
    <property type="evidence" value="ECO:0007669"/>
    <property type="project" value="UniProtKB-KW"/>
</dbReference>
<comment type="similarity">
    <text evidence="1 8 11">Belongs to the DnaA family.</text>
</comment>
<dbReference type="Proteomes" id="UP000178380">
    <property type="component" value="Unassembled WGS sequence"/>
</dbReference>
<dbReference type="Gene3D" id="1.10.1750.10">
    <property type="match status" value="1"/>
</dbReference>
<dbReference type="Gene3D" id="1.10.8.60">
    <property type="match status" value="1"/>
</dbReference>
<dbReference type="NCBIfam" id="TIGR00362">
    <property type="entry name" value="DnaA"/>
    <property type="match status" value="1"/>
</dbReference>
<dbReference type="STRING" id="1802205.A3C58_02050"/>
<gene>
    <name evidence="8" type="primary">dnaA</name>
    <name evidence="14" type="ORF">A3C58_02050</name>
</gene>
<comment type="subcellular location">
    <subcellularLocation>
        <location evidence="8">Cytoplasm</location>
    </subcellularLocation>
</comment>
<feature type="binding site" evidence="8">
    <location>
        <position position="163"/>
    </location>
    <ligand>
        <name>ATP</name>
        <dbReference type="ChEBI" id="CHEBI:30616"/>
    </ligand>
</feature>
<name>A0A1G2HY91_9BACT</name>
<dbReference type="GO" id="GO:0003688">
    <property type="term" value="F:DNA replication origin binding"/>
    <property type="evidence" value="ECO:0007669"/>
    <property type="project" value="UniProtKB-UniRule"/>
</dbReference>
<protein>
    <recommendedName>
        <fullName evidence="8 9">Chromosomal replication initiator protein DnaA</fullName>
    </recommendedName>
</protein>
<dbReference type="GO" id="GO:0006275">
    <property type="term" value="P:regulation of DNA replication"/>
    <property type="evidence" value="ECO:0007669"/>
    <property type="project" value="UniProtKB-UniRule"/>
</dbReference>
<evidence type="ECO:0000313" key="15">
    <source>
        <dbReference type="Proteomes" id="UP000178380"/>
    </source>
</evidence>
<comment type="subunit">
    <text evidence="8">Oligomerizes as a right-handed, spiral filament on DNA at oriC.</text>
</comment>
<evidence type="ECO:0000256" key="5">
    <source>
        <dbReference type="ARBA" id="ARBA00022840"/>
    </source>
</evidence>
<evidence type="ECO:0000256" key="4">
    <source>
        <dbReference type="ARBA" id="ARBA00022741"/>
    </source>
</evidence>
<evidence type="ECO:0000256" key="9">
    <source>
        <dbReference type="NCBIfam" id="TIGR00362"/>
    </source>
</evidence>
<comment type="domain">
    <text evidence="8">Domain I is involved in oligomerization and binding regulators, domain II is flexibile and of varying length in different bacteria, domain III forms the AAA+ region, while domain IV binds dsDNA.</text>
</comment>
<keyword evidence="4 8" id="KW-0547">Nucleotide-binding</keyword>
<evidence type="ECO:0000256" key="11">
    <source>
        <dbReference type="RuleBase" id="RU004227"/>
    </source>
</evidence>
<dbReference type="InterPro" id="IPR013159">
    <property type="entry name" value="DnaA_C"/>
</dbReference>
<dbReference type="PRINTS" id="PR00051">
    <property type="entry name" value="DNAA"/>
</dbReference>
<dbReference type="PROSITE" id="PS01008">
    <property type="entry name" value="DNAA"/>
    <property type="match status" value="1"/>
</dbReference>
<dbReference type="Pfam" id="PF08299">
    <property type="entry name" value="Bac_DnaA_C"/>
    <property type="match status" value="1"/>
</dbReference>
<evidence type="ECO:0000259" key="12">
    <source>
        <dbReference type="SMART" id="SM00382"/>
    </source>
</evidence>
<dbReference type="CDD" id="cd00009">
    <property type="entry name" value="AAA"/>
    <property type="match status" value="1"/>
</dbReference>
<feature type="region of interest" description="Domain IV, binds dsDNA" evidence="8">
    <location>
        <begin position="334"/>
        <end position="453"/>
    </location>
</feature>
<dbReference type="PANTHER" id="PTHR30050:SF2">
    <property type="entry name" value="CHROMOSOMAL REPLICATION INITIATOR PROTEIN DNAA"/>
    <property type="match status" value="1"/>
</dbReference>